<evidence type="ECO:0000313" key="5">
    <source>
        <dbReference type="Proteomes" id="UP000559256"/>
    </source>
</evidence>
<dbReference type="Proteomes" id="UP000559256">
    <property type="component" value="Unassembled WGS sequence"/>
</dbReference>
<organism evidence="4 5">
    <name type="scientific">Tetrapyrgos nigripes</name>
    <dbReference type="NCBI Taxonomy" id="182062"/>
    <lineage>
        <taxon>Eukaryota</taxon>
        <taxon>Fungi</taxon>
        <taxon>Dikarya</taxon>
        <taxon>Basidiomycota</taxon>
        <taxon>Agaricomycotina</taxon>
        <taxon>Agaricomycetes</taxon>
        <taxon>Agaricomycetidae</taxon>
        <taxon>Agaricales</taxon>
        <taxon>Marasmiineae</taxon>
        <taxon>Marasmiaceae</taxon>
        <taxon>Tetrapyrgos</taxon>
    </lineage>
</organism>
<dbReference type="CDD" id="cd20557">
    <property type="entry name" value="CYCLIN_ScPCL1-like"/>
    <property type="match status" value="1"/>
</dbReference>
<dbReference type="InterPro" id="IPR013763">
    <property type="entry name" value="Cyclin-like_dom"/>
</dbReference>
<feature type="region of interest" description="Disordered" evidence="2">
    <location>
        <begin position="39"/>
        <end position="62"/>
    </location>
</feature>
<keyword evidence="1" id="KW-0195">Cyclin</keyword>
<feature type="compositionally biased region" description="Low complexity" evidence="2">
    <location>
        <begin position="290"/>
        <end position="311"/>
    </location>
</feature>
<accession>A0A8H5CVC8</accession>
<dbReference type="PANTHER" id="PTHR15615:SF108">
    <property type="entry name" value="PROTEIN CNPPD1"/>
    <property type="match status" value="1"/>
</dbReference>
<keyword evidence="5" id="KW-1185">Reference proteome</keyword>
<evidence type="ECO:0000259" key="3">
    <source>
        <dbReference type="SMART" id="SM00385"/>
    </source>
</evidence>
<evidence type="ECO:0000256" key="2">
    <source>
        <dbReference type="SAM" id="MobiDB-lite"/>
    </source>
</evidence>
<dbReference type="Gene3D" id="1.10.472.10">
    <property type="entry name" value="Cyclin-like"/>
    <property type="match status" value="1"/>
</dbReference>
<dbReference type="GO" id="GO:0016538">
    <property type="term" value="F:cyclin-dependent protein serine/threonine kinase regulator activity"/>
    <property type="evidence" value="ECO:0007669"/>
    <property type="project" value="TreeGrafter"/>
</dbReference>
<dbReference type="OrthoDB" id="244495at2759"/>
<dbReference type="InterPro" id="IPR036915">
    <property type="entry name" value="Cyclin-like_sf"/>
</dbReference>
<dbReference type="Pfam" id="PF00134">
    <property type="entry name" value="Cyclin_N"/>
    <property type="match status" value="1"/>
</dbReference>
<reference evidence="4 5" key="1">
    <citation type="journal article" date="2020" name="ISME J.">
        <title>Uncovering the hidden diversity of litter-decomposition mechanisms in mushroom-forming fungi.</title>
        <authorList>
            <person name="Floudas D."/>
            <person name="Bentzer J."/>
            <person name="Ahren D."/>
            <person name="Johansson T."/>
            <person name="Persson P."/>
            <person name="Tunlid A."/>
        </authorList>
    </citation>
    <scope>NUCLEOTIDE SEQUENCE [LARGE SCALE GENOMIC DNA]</scope>
    <source>
        <strain evidence="4 5">CBS 291.85</strain>
    </source>
</reference>
<comment type="caution">
    <text evidence="4">The sequence shown here is derived from an EMBL/GenBank/DDBJ whole genome shotgun (WGS) entry which is preliminary data.</text>
</comment>
<protein>
    <recommendedName>
        <fullName evidence="3">Cyclin-like domain-containing protein</fullName>
    </recommendedName>
</protein>
<evidence type="ECO:0000256" key="1">
    <source>
        <dbReference type="RuleBase" id="RU000383"/>
    </source>
</evidence>
<dbReference type="PANTHER" id="PTHR15615">
    <property type="match status" value="1"/>
</dbReference>
<dbReference type="SUPFAM" id="SSF47954">
    <property type="entry name" value="Cyclin-like"/>
    <property type="match status" value="1"/>
</dbReference>
<dbReference type="InterPro" id="IPR013922">
    <property type="entry name" value="Cyclin_PHO80-like"/>
</dbReference>
<comment type="similarity">
    <text evidence="1">Belongs to the cyclin family.</text>
</comment>
<dbReference type="InterPro" id="IPR006671">
    <property type="entry name" value="Cyclin_N"/>
</dbReference>
<feature type="region of interest" description="Disordered" evidence="2">
    <location>
        <begin position="232"/>
        <end position="314"/>
    </location>
</feature>
<sequence length="351" mass="38970">MAVFLSNLWPQSKHGRVLKETSSFENVLSTDARQCLPSVSPLSSVSQQQKSSTPPQSHSKPDPYYGHESMARLCARFITHLFACPEFPPSVTHSQAKLPIFIAYALHRTKLHPSVTFASLVLLQRLKARFPTARGSSGHRLFISAFMIASKVICDDTYSNKSWSIVAQGMFTLREINQMEREMCNYLDWELTVDNPILSNFEAKVKEDFRNSQGPYPTYSLQMVSKRVVAKSSDSPSVTPIIPEPTITSSSPIPFGQRHTSSPKQPDESPRHHHRREPSPYTGSPVTPDTPSASYSNTTSPASSASPVTPISHDDLSAKIYSPSLFSVSEMMPSAHPLKTKMYAVPMAAEW</sequence>
<dbReference type="AlphaFoldDB" id="A0A8H5CVC8"/>
<feature type="compositionally biased region" description="Low complexity" evidence="2">
    <location>
        <begin position="39"/>
        <end position="58"/>
    </location>
</feature>
<dbReference type="GO" id="GO:0019901">
    <property type="term" value="F:protein kinase binding"/>
    <property type="evidence" value="ECO:0007669"/>
    <property type="project" value="InterPro"/>
</dbReference>
<dbReference type="GO" id="GO:0000307">
    <property type="term" value="C:cyclin-dependent protein kinase holoenzyme complex"/>
    <property type="evidence" value="ECO:0007669"/>
    <property type="project" value="TreeGrafter"/>
</dbReference>
<dbReference type="EMBL" id="JAACJM010000085">
    <property type="protein sequence ID" value="KAF5348709.1"/>
    <property type="molecule type" value="Genomic_DNA"/>
</dbReference>
<feature type="compositionally biased region" description="Low complexity" evidence="2">
    <location>
        <begin position="235"/>
        <end position="254"/>
    </location>
</feature>
<dbReference type="SMART" id="SM00385">
    <property type="entry name" value="CYCLIN"/>
    <property type="match status" value="1"/>
</dbReference>
<proteinExistence type="inferred from homology"/>
<dbReference type="GO" id="GO:0005634">
    <property type="term" value="C:nucleus"/>
    <property type="evidence" value="ECO:0007669"/>
    <property type="project" value="TreeGrafter"/>
</dbReference>
<gene>
    <name evidence="4" type="ORF">D9758_006777</name>
</gene>
<evidence type="ECO:0000313" key="4">
    <source>
        <dbReference type="EMBL" id="KAF5348709.1"/>
    </source>
</evidence>
<name>A0A8H5CVC8_9AGAR</name>
<feature type="domain" description="Cyclin-like" evidence="3">
    <location>
        <begin position="100"/>
        <end position="185"/>
    </location>
</feature>